<organism evidence="2">
    <name type="scientific">Rhizophora mucronata</name>
    <name type="common">Asiatic mangrove</name>
    <dbReference type="NCBI Taxonomy" id="61149"/>
    <lineage>
        <taxon>Eukaryota</taxon>
        <taxon>Viridiplantae</taxon>
        <taxon>Streptophyta</taxon>
        <taxon>Embryophyta</taxon>
        <taxon>Tracheophyta</taxon>
        <taxon>Spermatophyta</taxon>
        <taxon>Magnoliopsida</taxon>
        <taxon>eudicotyledons</taxon>
        <taxon>Gunneridae</taxon>
        <taxon>Pentapetalae</taxon>
        <taxon>rosids</taxon>
        <taxon>fabids</taxon>
        <taxon>Malpighiales</taxon>
        <taxon>Rhizophoraceae</taxon>
        <taxon>Rhizophora</taxon>
    </lineage>
</organism>
<evidence type="ECO:0000313" key="2">
    <source>
        <dbReference type="EMBL" id="MBW85646.1"/>
    </source>
</evidence>
<sequence>MASLKSSNSFPPTSSAASSKSSLMFTPPRAGTILVIPSKKPACEIK</sequence>
<evidence type="ECO:0000256" key="1">
    <source>
        <dbReference type="SAM" id="MobiDB-lite"/>
    </source>
</evidence>
<protein>
    <submittedName>
        <fullName evidence="2">Uncharacterized protein</fullName>
    </submittedName>
</protein>
<proteinExistence type="predicted"/>
<feature type="region of interest" description="Disordered" evidence="1">
    <location>
        <begin position="1"/>
        <end position="25"/>
    </location>
</feature>
<reference evidence="2" key="1">
    <citation type="submission" date="2018-02" db="EMBL/GenBank/DDBJ databases">
        <title>Rhizophora mucronata_Transcriptome.</title>
        <authorList>
            <person name="Meera S.P."/>
            <person name="Sreeshan A."/>
            <person name="Augustine A."/>
        </authorList>
    </citation>
    <scope>NUCLEOTIDE SEQUENCE</scope>
    <source>
        <tissue evidence="2">Leaf</tissue>
    </source>
</reference>
<name>A0A2P2IWP6_RHIMU</name>
<accession>A0A2P2IWP6</accession>
<dbReference type="AlphaFoldDB" id="A0A2P2IWP6"/>
<dbReference type="EMBL" id="GGEC01005163">
    <property type="protein sequence ID" value="MBW85646.1"/>
    <property type="molecule type" value="Transcribed_RNA"/>
</dbReference>